<evidence type="ECO:0000256" key="1">
    <source>
        <dbReference type="SAM" id="SignalP"/>
    </source>
</evidence>
<dbReference type="AlphaFoldDB" id="A0A9X1YK17"/>
<sequence length="149" mass="15373">MSSSGLSASSVAVLVLLLSSGPTIAAPRTACDLLTLDDVRALVGAPVSIFAPELSTPAVRGDLTVSTCTYVLKDAAGHLAKGRGAKFSLMWAPQAKLQEASDFYVKRHAEAPGIKGDVLVLAWVGDASAGIAGDWDASQRLLAAVLRKL</sequence>
<evidence type="ECO:0000313" key="3">
    <source>
        <dbReference type="Proteomes" id="UP001139353"/>
    </source>
</evidence>
<protein>
    <recommendedName>
        <fullName evidence="4">DUF3558 domain-containing protein</fullName>
    </recommendedName>
</protein>
<name>A0A9X1YK17_9BURK</name>
<evidence type="ECO:0008006" key="4">
    <source>
        <dbReference type="Google" id="ProtNLM"/>
    </source>
</evidence>
<gene>
    <name evidence="2" type="ORF">LPC04_14000</name>
</gene>
<feature type="signal peptide" evidence="1">
    <location>
        <begin position="1"/>
        <end position="25"/>
    </location>
</feature>
<feature type="chain" id="PRO_5040932501" description="DUF3558 domain-containing protein" evidence="1">
    <location>
        <begin position="26"/>
        <end position="149"/>
    </location>
</feature>
<organism evidence="2 3">
    <name type="scientific">Scleromatobacter humisilvae</name>
    <dbReference type="NCBI Taxonomy" id="2897159"/>
    <lineage>
        <taxon>Bacteria</taxon>
        <taxon>Pseudomonadati</taxon>
        <taxon>Pseudomonadota</taxon>
        <taxon>Betaproteobacteria</taxon>
        <taxon>Burkholderiales</taxon>
        <taxon>Sphaerotilaceae</taxon>
        <taxon>Scleromatobacter</taxon>
    </lineage>
</organism>
<comment type="caution">
    <text evidence="2">The sequence shown here is derived from an EMBL/GenBank/DDBJ whole genome shotgun (WGS) entry which is preliminary data.</text>
</comment>
<keyword evidence="1" id="KW-0732">Signal</keyword>
<proteinExistence type="predicted"/>
<dbReference type="RefSeq" id="WP_275682861.1">
    <property type="nucleotide sequence ID" value="NZ_JAJLJH010000003.1"/>
</dbReference>
<keyword evidence="3" id="KW-1185">Reference proteome</keyword>
<reference evidence="2" key="1">
    <citation type="submission" date="2021-11" db="EMBL/GenBank/DDBJ databases">
        <title>BS-T2-15 a new species belonging to the Comamonadaceae family isolated from the soil of a French oak forest.</title>
        <authorList>
            <person name="Mieszkin S."/>
            <person name="Alain K."/>
        </authorList>
    </citation>
    <scope>NUCLEOTIDE SEQUENCE</scope>
    <source>
        <strain evidence="2">BS-T2-15</strain>
    </source>
</reference>
<evidence type="ECO:0000313" key="2">
    <source>
        <dbReference type="EMBL" id="MCK9686820.1"/>
    </source>
</evidence>
<dbReference type="EMBL" id="JAJLJH010000003">
    <property type="protein sequence ID" value="MCK9686820.1"/>
    <property type="molecule type" value="Genomic_DNA"/>
</dbReference>
<accession>A0A9X1YK17</accession>
<dbReference type="Proteomes" id="UP001139353">
    <property type="component" value="Unassembled WGS sequence"/>
</dbReference>